<feature type="domain" description="HTH araC/xylS-type" evidence="4">
    <location>
        <begin position="1"/>
        <end position="42"/>
    </location>
</feature>
<gene>
    <name evidence="5" type="ORF">GHK45_31020</name>
</gene>
<comment type="caution">
    <text evidence="5">The sequence shown here is derived from an EMBL/GenBank/DDBJ whole genome shotgun (WGS) entry which is preliminary data.</text>
</comment>
<dbReference type="GO" id="GO:0043565">
    <property type="term" value="F:sequence-specific DNA binding"/>
    <property type="evidence" value="ECO:0007669"/>
    <property type="project" value="InterPro"/>
</dbReference>
<keyword evidence="2" id="KW-0238">DNA-binding</keyword>
<evidence type="ECO:0000256" key="3">
    <source>
        <dbReference type="ARBA" id="ARBA00023163"/>
    </source>
</evidence>
<dbReference type="EMBL" id="WISP01000198">
    <property type="protein sequence ID" value="MQW08020.1"/>
    <property type="molecule type" value="Genomic_DNA"/>
</dbReference>
<evidence type="ECO:0000313" key="5">
    <source>
        <dbReference type="EMBL" id="MQW08020.1"/>
    </source>
</evidence>
<name>A0A6A7ZZB3_RHIML</name>
<dbReference type="GO" id="GO:0003700">
    <property type="term" value="F:DNA-binding transcription factor activity"/>
    <property type="evidence" value="ECO:0007669"/>
    <property type="project" value="InterPro"/>
</dbReference>
<dbReference type="AlphaFoldDB" id="A0A6A7ZZB3"/>
<dbReference type="InterPro" id="IPR020449">
    <property type="entry name" value="Tscrpt_reg_AraC-type_HTH"/>
</dbReference>
<evidence type="ECO:0000259" key="4">
    <source>
        <dbReference type="PROSITE" id="PS01124"/>
    </source>
</evidence>
<proteinExistence type="predicted"/>
<dbReference type="InterPro" id="IPR018060">
    <property type="entry name" value="HTH_AraC"/>
</dbReference>
<dbReference type="RefSeq" id="WP_080659471.1">
    <property type="nucleotide sequence ID" value="NZ_CP135242.1"/>
</dbReference>
<dbReference type="Gene3D" id="1.10.10.60">
    <property type="entry name" value="Homeodomain-like"/>
    <property type="match status" value="1"/>
</dbReference>
<dbReference type="Pfam" id="PF12833">
    <property type="entry name" value="HTH_18"/>
    <property type="match status" value="1"/>
</dbReference>
<dbReference type="PRINTS" id="PR00032">
    <property type="entry name" value="HTHARAC"/>
</dbReference>
<dbReference type="PROSITE" id="PS01124">
    <property type="entry name" value="HTH_ARAC_FAMILY_2"/>
    <property type="match status" value="1"/>
</dbReference>
<keyword evidence="1" id="KW-0805">Transcription regulation</keyword>
<evidence type="ECO:0000256" key="2">
    <source>
        <dbReference type="ARBA" id="ARBA00023125"/>
    </source>
</evidence>
<protein>
    <submittedName>
        <fullName evidence="5">Helix-turn-helix domain-containing protein</fullName>
    </submittedName>
</protein>
<dbReference type="InterPro" id="IPR009057">
    <property type="entry name" value="Homeodomain-like_sf"/>
</dbReference>
<dbReference type="SUPFAM" id="SSF46689">
    <property type="entry name" value="Homeodomain-like"/>
    <property type="match status" value="1"/>
</dbReference>
<sequence>MLATPDSSISQIACQLGYTDPAHFTRAFMAWKGMSPRAWRLACATLQSDAARM</sequence>
<keyword evidence="3" id="KW-0804">Transcription</keyword>
<accession>A0A6A7ZZB3</accession>
<evidence type="ECO:0000256" key="1">
    <source>
        <dbReference type="ARBA" id="ARBA00023015"/>
    </source>
</evidence>
<organism evidence="5">
    <name type="scientific">Rhizobium meliloti</name>
    <name type="common">Ensifer meliloti</name>
    <name type="synonym">Sinorhizobium meliloti</name>
    <dbReference type="NCBI Taxonomy" id="382"/>
    <lineage>
        <taxon>Bacteria</taxon>
        <taxon>Pseudomonadati</taxon>
        <taxon>Pseudomonadota</taxon>
        <taxon>Alphaproteobacteria</taxon>
        <taxon>Hyphomicrobiales</taxon>
        <taxon>Rhizobiaceae</taxon>
        <taxon>Sinorhizobium/Ensifer group</taxon>
        <taxon>Sinorhizobium</taxon>
    </lineage>
</organism>
<reference evidence="5" key="1">
    <citation type="journal article" date="2013" name="Genome Biol.">
        <title>Comparative genomics of the core and accessory genomes of 48 Sinorhizobium strains comprising five genospecies.</title>
        <authorList>
            <person name="Sugawara M."/>
            <person name="Epstein B."/>
            <person name="Badgley B.D."/>
            <person name="Unno T."/>
            <person name="Xu L."/>
            <person name="Reese J."/>
            <person name="Gyaneshwar P."/>
            <person name="Denny R."/>
            <person name="Mudge J."/>
            <person name="Bharti A.K."/>
            <person name="Farmer A.D."/>
            <person name="May G.D."/>
            <person name="Woodward J.E."/>
            <person name="Medigue C."/>
            <person name="Vallenet D."/>
            <person name="Lajus A."/>
            <person name="Rouy Z."/>
            <person name="Martinez-Vaz B."/>
            <person name="Tiffin P."/>
            <person name="Young N.D."/>
            <person name="Sadowsky M.J."/>
        </authorList>
    </citation>
    <scope>NUCLEOTIDE SEQUENCE</scope>
    <source>
        <strain evidence="5">M30</strain>
    </source>
</reference>